<organism evidence="1 2">
    <name type="scientific">Mycena metata</name>
    <dbReference type="NCBI Taxonomy" id="1033252"/>
    <lineage>
        <taxon>Eukaryota</taxon>
        <taxon>Fungi</taxon>
        <taxon>Dikarya</taxon>
        <taxon>Basidiomycota</taxon>
        <taxon>Agaricomycotina</taxon>
        <taxon>Agaricomycetes</taxon>
        <taxon>Agaricomycetidae</taxon>
        <taxon>Agaricales</taxon>
        <taxon>Marasmiineae</taxon>
        <taxon>Mycenaceae</taxon>
        <taxon>Mycena</taxon>
    </lineage>
</organism>
<sequence>MTTIQDIWDQIISCLDDSQQDLRSCALVSRPWTARAQFHLFRRVVIPGPNFFNPEANAPNPCGRLGQILSGSPHLIPFIRILDVPFTTEVLAQICAMGLIHLEVICFELGFSHTTTIEADSVPNPIFGCAQQLIALPSIEKVEFRAGRGQPGYNLTRMTRIFYESSLRLERLRFSGFYCGTPEPPAAPTRPRIKVLQLDSSTLGDYFLHPHCPFDLTQLVDFTLVHEMSPAMASVLELGRLTLKRLGCLPDALVNRHVDLSRFPSLANLIVVGPQVKLAAIAHAISRSNITPHACIESIILILFFDGANWYDEDGRIGKLDARLSEVRALTKVDITFQPRNVGDPQRLRLAFPKLDAKGILKVTGGS</sequence>
<evidence type="ECO:0000313" key="2">
    <source>
        <dbReference type="Proteomes" id="UP001215598"/>
    </source>
</evidence>
<evidence type="ECO:0008006" key="3">
    <source>
        <dbReference type="Google" id="ProtNLM"/>
    </source>
</evidence>
<dbReference type="Proteomes" id="UP001215598">
    <property type="component" value="Unassembled WGS sequence"/>
</dbReference>
<accession>A0AAD7IME5</accession>
<keyword evidence="2" id="KW-1185">Reference proteome</keyword>
<reference evidence="1" key="1">
    <citation type="submission" date="2023-03" db="EMBL/GenBank/DDBJ databases">
        <title>Massive genome expansion in bonnet fungi (Mycena s.s.) driven by repeated elements and novel gene families across ecological guilds.</title>
        <authorList>
            <consortium name="Lawrence Berkeley National Laboratory"/>
            <person name="Harder C.B."/>
            <person name="Miyauchi S."/>
            <person name="Viragh M."/>
            <person name="Kuo A."/>
            <person name="Thoen E."/>
            <person name="Andreopoulos B."/>
            <person name="Lu D."/>
            <person name="Skrede I."/>
            <person name="Drula E."/>
            <person name="Henrissat B."/>
            <person name="Morin E."/>
            <person name="Kohler A."/>
            <person name="Barry K."/>
            <person name="LaButti K."/>
            <person name="Morin E."/>
            <person name="Salamov A."/>
            <person name="Lipzen A."/>
            <person name="Mereny Z."/>
            <person name="Hegedus B."/>
            <person name="Baldrian P."/>
            <person name="Stursova M."/>
            <person name="Weitz H."/>
            <person name="Taylor A."/>
            <person name="Grigoriev I.V."/>
            <person name="Nagy L.G."/>
            <person name="Martin F."/>
            <person name="Kauserud H."/>
        </authorList>
    </citation>
    <scope>NUCLEOTIDE SEQUENCE</scope>
    <source>
        <strain evidence="1">CBHHK182m</strain>
    </source>
</reference>
<name>A0AAD7IME5_9AGAR</name>
<comment type="caution">
    <text evidence="1">The sequence shown here is derived from an EMBL/GenBank/DDBJ whole genome shotgun (WGS) entry which is preliminary data.</text>
</comment>
<proteinExistence type="predicted"/>
<gene>
    <name evidence="1" type="ORF">B0H16DRAFT_1559628</name>
</gene>
<evidence type="ECO:0000313" key="1">
    <source>
        <dbReference type="EMBL" id="KAJ7744621.1"/>
    </source>
</evidence>
<protein>
    <recommendedName>
        <fullName evidence="3">F-box domain-containing protein</fullName>
    </recommendedName>
</protein>
<dbReference type="AlphaFoldDB" id="A0AAD7IME5"/>
<dbReference type="EMBL" id="JARKIB010000086">
    <property type="protein sequence ID" value="KAJ7744621.1"/>
    <property type="molecule type" value="Genomic_DNA"/>
</dbReference>